<keyword evidence="3" id="KW-1185">Reference proteome</keyword>
<evidence type="ECO:0000256" key="1">
    <source>
        <dbReference type="SAM" id="MobiDB-lite"/>
    </source>
</evidence>
<comment type="caution">
    <text evidence="2">The sequence shown here is derived from an EMBL/GenBank/DDBJ whole genome shotgun (WGS) entry which is preliminary data.</text>
</comment>
<dbReference type="Proteomes" id="UP000619260">
    <property type="component" value="Unassembled WGS sequence"/>
</dbReference>
<proteinExistence type="predicted"/>
<sequence>MDAGTVALASSAASILVSDMTRDGWVATRRTVVGLWQRHRPEATLRITAALDDARAELLAARSRGDHLVADELIAEWQGRLRRLLVSAPQVAHELRAELGILPSTPAPRDNRGSVSSAGRETYVRGNARHRKDD</sequence>
<dbReference type="EMBL" id="BOPF01000076">
    <property type="protein sequence ID" value="GIJ52356.1"/>
    <property type="molecule type" value="Genomic_DNA"/>
</dbReference>
<name>A0A8J3YZ30_9ACTN</name>
<organism evidence="2 3">
    <name type="scientific">Virgisporangium aliadipatigenens</name>
    <dbReference type="NCBI Taxonomy" id="741659"/>
    <lineage>
        <taxon>Bacteria</taxon>
        <taxon>Bacillati</taxon>
        <taxon>Actinomycetota</taxon>
        <taxon>Actinomycetes</taxon>
        <taxon>Micromonosporales</taxon>
        <taxon>Micromonosporaceae</taxon>
        <taxon>Virgisporangium</taxon>
    </lineage>
</organism>
<protein>
    <submittedName>
        <fullName evidence="2">Uncharacterized protein</fullName>
    </submittedName>
</protein>
<evidence type="ECO:0000313" key="3">
    <source>
        <dbReference type="Proteomes" id="UP000619260"/>
    </source>
</evidence>
<gene>
    <name evidence="2" type="ORF">Val02_92420</name>
</gene>
<evidence type="ECO:0000313" key="2">
    <source>
        <dbReference type="EMBL" id="GIJ52356.1"/>
    </source>
</evidence>
<accession>A0A8J3YZ30</accession>
<reference evidence="2" key="1">
    <citation type="submission" date="2021-01" db="EMBL/GenBank/DDBJ databases">
        <title>Whole genome shotgun sequence of Virgisporangium aliadipatigenens NBRC 105644.</title>
        <authorList>
            <person name="Komaki H."/>
            <person name="Tamura T."/>
        </authorList>
    </citation>
    <scope>NUCLEOTIDE SEQUENCE</scope>
    <source>
        <strain evidence="2">NBRC 105644</strain>
    </source>
</reference>
<dbReference type="AlphaFoldDB" id="A0A8J3YZ30"/>
<feature type="region of interest" description="Disordered" evidence="1">
    <location>
        <begin position="100"/>
        <end position="134"/>
    </location>
</feature>
<dbReference type="RefSeq" id="WP_203905752.1">
    <property type="nucleotide sequence ID" value="NZ_BOPF01000076.1"/>
</dbReference>